<evidence type="ECO:0000313" key="5">
    <source>
        <dbReference type="Proteomes" id="UP001209318"/>
    </source>
</evidence>
<accession>A0AAE3IYW9</accession>
<dbReference type="AlphaFoldDB" id="A0AAE3IYW9"/>
<keyword evidence="1" id="KW-0808">Transferase</keyword>
<feature type="domain" description="N-acetyltransferase" evidence="3">
    <location>
        <begin position="2"/>
        <end position="164"/>
    </location>
</feature>
<reference evidence="4" key="1">
    <citation type="submission" date="2022-10" db="EMBL/GenBank/DDBJ databases">
        <title>Description of Fervidibacillus gen. nov. in the family Fervidibacillaceae fam. nov. with two species, Fervidibacillus albus sp. nov., and Fervidibacillus halotolerans sp. nov., isolated from tidal flat sediments.</title>
        <authorList>
            <person name="Kwon K.K."/>
            <person name="Yang S.-H."/>
        </authorList>
    </citation>
    <scope>NUCLEOTIDE SEQUENCE</scope>
    <source>
        <strain evidence="4">JCM 19140</strain>
    </source>
</reference>
<protein>
    <submittedName>
        <fullName evidence="4">GNAT family N-acetyltransferase</fullName>
    </submittedName>
</protein>
<evidence type="ECO:0000259" key="3">
    <source>
        <dbReference type="PROSITE" id="PS51186"/>
    </source>
</evidence>
<evidence type="ECO:0000256" key="2">
    <source>
        <dbReference type="ARBA" id="ARBA00023315"/>
    </source>
</evidence>
<dbReference type="Pfam" id="PF00583">
    <property type="entry name" value="Acetyltransf_1"/>
    <property type="match status" value="1"/>
</dbReference>
<keyword evidence="2" id="KW-0012">Acyltransferase</keyword>
<evidence type="ECO:0000313" key="4">
    <source>
        <dbReference type="EMBL" id="MCU9614595.1"/>
    </source>
</evidence>
<proteinExistence type="predicted"/>
<evidence type="ECO:0000256" key="1">
    <source>
        <dbReference type="ARBA" id="ARBA00022679"/>
    </source>
</evidence>
<dbReference type="InterPro" id="IPR000182">
    <property type="entry name" value="GNAT_dom"/>
</dbReference>
<dbReference type="Proteomes" id="UP001209318">
    <property type="component" value="Unassembled WGS sequence"/>
</dbReference>
<dbReference type="RefSeq" id="WP_263073895.1">
    <property type="nucleotide sequence ID" value="NZ_JAOUSF010000004.1"/>
</dbReference>
<name>A0AAE3IYW9_9BACI</name>
<sequence length="169" mass="19426">MIQIRDAKIDDLPAMLEIYNYAILNYTATFDINVQTFAERKIWFEKYGGRLPLIVAEEDGEVLGYSCLNHFKEKDAYDRTSELSIYIAPEHHGKGVGSLLMKEIIRRAEQLNYHTVIGVITGGNEASVKLHEKFGFELVGSLKEVGYKFGQWQDVHYYQLIFANKRDGK</sequence>
<dbReference type="PANTHER" id="PTHR43072:SF23">
    <property type="entry name" value="UPF0039 PROTEIN C11D3.02C"/>
    <property type="match status" value="1"/>
</dbReference>
<dbReference type="PROSITE" id="PS51186">
    <property type="entry name" value="GNAT"/>
    <property type="match status" value="1"/>
</dbReference>
<dbReference type="EMBL" id="JAOUSF010000004">
    <property type="protein sequence ID" value="MCU9614595.1"/>
    <property type="molecule type" value="Genomic_DNA"/>
</dbReference>
<keyword evidence="5" id="KW-1185">Reference proteome</keyword>
<dbReference type="Gene3D" id="3.40.630.30">
    <property type="match status" value="1"/>
</dbReference>
<comment type="caution">
    <text evidence="4">The sequence shown here is derived from an EMBL/GenBank/DDBJ whole genome shotgun (WGS) entry which is preliminary data.</text>
</comment>
<gene>
    <name evidence="4" type="ORF">OEV98_13710</name>
</gene>
<dbReference type="SUPFAM" id="SSF55729">
    <property type="entry name" value="Acyl-CoA N-acyltransferases (Nat)"/>
    <property type="match status" value="1"/>
</dbReference>
<dbReference type="GO" id="GO:0016747">
    <property type="term" value="F:acyltransferase activity, transferring groups other than amino-acyl groups"/>
    <property type="evidence" value="ECO:0007669"/>
    <property type="project" value="InterPro"/>
</dbReference>
<organism evidence="4 5">
    <name type="scientific">Perspicuibacillus lycopersici</name>
    <dbReference type="NCBI Taxonomy" id="1325689"/>
    <lineage>
        <taxon>Bacteria</taxon>
        <taxon>Bacillati</taxon>
        <taxon>Bacillota</taxon>
        <taxon>Bacilli</taxon>
        <taxon>Bacillales</taxon>
        <taxon>Bacillaceae</taxon>
        <taxon>Perspicuibacillus</taxon>
    </lineage>
</organism>
<dbReference type="CDD" id="cd04301">
    <property type="entry name" value="NAT_SF"/>
    <property type="match status" value="1"/>
</dbReference>
<dbReference type="InterPro" id="IPR016181">
    <property type="entry name" value="Acyl_CoA_acyltransferase"/>
</dbReference>
<dbReference type="PANTHER" id="PTHR43072">
    <property type="entry name" value="N-ACETYLTRANSFERASE"/>
    <property type="match status" value="1"/>
</dbReference>